<evidence type="ECO:0000256" key="5">
    <source>
        <dbReference type="SAM" id="MobiDB-lite"/>
    </source>
</evidence>
<gene>
    <name evidence="7" type="ORF">COT03_01455</name>
</gene>
<dbReference type="GO" id="GO:0008270">
    <property type="term" value="F:zinc ion binding"/>
    <property type="evidence" value="ECO:0007669"/>
    <property type="project" value="UniProtKB-KW"/>
</dbReference>
<keyword evidence="3" id="KW-0862">Zinc</keyword>
<evidence type="ECO:0000313" key="8">
    <source>
        <dbReference type="Proteomes" id="UP000229502"/>
    </source>
</evidence>
<dbReference type="Gene3D" id="1.20.120.910">
    <property type="entry name" value="DksA, coiled-coil domain"/>
    <property type="match status" value="1"/>
</dbReference>
<sequence length="122" mass="14134">MAKVTFPASLLEPIKNFLHLREKELNRRKKSLEEQDPFKDPKRLLDNASSDADASEQFGHANIEGLKREIDRKLIQVRKALTWIKLGKYGTCERCGKMIDTDRLMVFPEATVCVKCEKEKEK</sequence>
<dbReference type="InterPro" id="IPR000962">
    <property type="entry name" value="Znf_DskA_TraR"/>
</dbReference>
<evidence type="ECO:0000256" key="3">
    <source>
        <dbReference type="ARBA" id="ARBA00022833"/>
    </source>
</evidence>
<evidence type="ECO:0000256" key="1">
    <source>
        <dbReference type="ARBA" id="ARBA00022723"/>
    </source>
</evidence>
<dbReference type="AlphaFoldDB" id="A0A2M6YRI1"/>
<feature type="compositionally biased region" description="Basic and acidic residues" evidence="5">
    <location>
        <begin position="28"/>
        <end position="45"/>
    </location>
</feature>
<dbReference type="PANTHER" id="PTHR33823">
    <property type="entry name" value="RNA POLYMERASE-BINDING TRANSCRIPTION FACTOR DKSA-RELATED"/>
    <property type="match status" value="1"/>
</dbReference>
<evidence type="ECO:0000256" key="2">
    <source>
        <dbReference type="ARBA" id="ARBA00022771"/>
    </source>
</evidence>
<dbReference type="Pfam" id="PF01258">
    <property type="entry name" value="zf-dskA_traR"/>
    <property type="match status" value="1"/>
</dbReference>
<accession>A0A2M6YRI1</accession>
<keyword evidence="2" id="KW-0863">Zinc-finger</keyword>
<protein>
    <recommendedName>
        <fullName evidence="6">Zinc finger DksA/TraR C4-type domain-containing protein</fullName>
    </recommendedName>
</protein>
<organism evidence="7 8">
    <name type="scientific">Candidatus Shapirobacteria bacterium CG07_land_8_20_14_0_80_39_18</name>
    <dbReference type="NCBI Taxonomy" id="1974882"/>
    <lineage>
        <taxon>Bacteria</taxon>
        <taxon>Candidatus Shapironibacteriota</taxon>
    </lineage>
</organism>
<feature type="zinc finger region" description="dksA C4-type" evidence="4">
    <location>
        <begin position="92"/>
        <end position="116"/>
    </location>
</feature>
<evidence type="ECO:0000313" key="7">
    <source>
        <dbReference type="EMBL" id="PIU35236.1"/>
    </source>
</evidence>
<dbReference type="PROSITE" id="PS01102">
    <property type="entry name" value="ZF_DKSA_1"/>
    <property type="match status" value="1"/>
</dbReference>
<dbReference type="PROSITE" id="PS51128">
    <property type="entry name" value="ZF_DKSA_2"/>
    <property type="match status" value="1"/>
</dbReference>
<dbReference type="PANTHER" id="PTHR33823:SF4">
    <property type="entry name" value="GENERAL STRESS PROTEIN 16O"/>
    <property type="match status" value="1"/>
</dbReference>
<dbReference type="Proteomes" id="UP000229502">
    <property type="component" value="Unassembled WGS sequence"/>
</dbReference>
<reference evidence="8" key="1">
    <citation type="submission" date="2017-09" db="EMBL/GenBank/DDBJ databases">
        <title>Depth-based differentiation of microbial function through sediment-hosted aquifers and enrichment of novel symbionts in the deep terrestrial subsurface.</title>
        <authorList>
            <person name="Probst A.J."/>
            <person name="Ladd B."/>
            <person name="Jarett J.K."/>
            <person name="Geller-Mcgrath D.E."/>
            <person name="Sieber C.M.K."/>
            <person name="Emerson J.B."/>
            <person name="Anantharaman K."/>
            <person name="Thomas B.C."/>
            <person name="Malmstrom R."/>
            <person name="Stieglmeier M."/>
            <person name="Klingl A."/>
            <person name="Woyke T."/>
            <person name="Ryan C.M."/>
            <person name="Banfield J.F."/>
        </authorList>
    </citation>
    <scope>NUCLEOTIDE SEQUENCE [LARGE SCALE GENOMIC DNA]</scope>
</reference>
<dbReference type="InterPro" id="IPR020458">
    <property type="entry name" value="Znf_DskA_TraR_CS"/>
</dbReference>
<evidence type="ECO:0000259" key="6">
    <source>
        <dbReference type="Pfam" id="PF01258"/>
    </source>
</evidence>
<keyword evidence="1" id="KW-0479">Metal-binding</keyword>
<dbReference type="EMBL" id="PEWZ01000075">
    <property type="protein sequence ID" value="PIU35236.1"/>
    <property type="molecule type" value="Genomic_DNA"/>
</dbReference>
<proteinExistence type="predicted"/>
<comment type="caution">
    <text evidence="7">The sequence shown here is derived from an EMBL/GenBank/DDBJ whole genome shotgun (WGS) entry which is preliminary data.</text>
</comment>
<name>A0A2M6YRI1_9BACT</name>
<evidence type="ECO:0000256" key="4">
    <source>
        <dbReference type="PROSITE-ProRule" id="PRU00510"/>
    </source>
</evidence>
<feature type="region of interest" description="Disordered" evidence="5">
    <location>
        <begin position="28"/>
        <end position="53"/>
    </location>
</feature>
<feature type="domain" description="Zinc finger DksA/TraR C4-type" evidence="6">
    <location>
        <begin position="87"/>
        <end position="122"/>
    </location>
</feature>
<dbReference type="SUPFAM" id="SSF57716">
    <property type="entry name" value="Glucocorticoid receptor-like (DNA-binding domain)"/>
    <property type="match status" value="1"/>
</dbReference>